<dbReference type="OrthoDB" id="3214669at2759"/>
<dbReference type="HOGENOM" id="CLU_1235374_0_0_1"/>
<gene>
    <name evidence="1" type="ORF">GALMADRAFT_697464</name>
</gene>
<name>A0A067TVY6_GALM3</name>
<proteinExistence type="predicted"/>
<organism evidence="1 2">
    <name type="scientific">Galerina marginata (strain CBS 339.88)</name>
    <dbReference type="NCBI Taxonomy" id="685588"/>
    <lineage>
        <taxon>Eukaryota</taxon>
        <taxon>Fungi</taxon>
        <taxon>Dikarya</taxon>
        <taxon>Basidiomycota</taxon>
        <taxon>Agaricomycotina</taxon>
        <taxon>Agaricomycetes</taxon>
        <taxon>Agaricomycetidae</taxon>
        <taxon>Agaricales</taxon>
        <taxon>Agaricineae</taxon>
        <taxon>Strophariaceae</taxon>
        <taxon>Galerina</taxon>
    </lineage>
</organism>
<evidence type="ECO:0000313" key="1">
    <source>
        <dbReference type="EMBL" id="KDR84099.1"/>
    </source>
</evidence>
<sequence>MKAVPPSTPFPGLKGSDNNTSPAEFLQFLRSITAQYLGDNAARIAASNKDAWIAVVDGLTDHLLGSFPLPDIVSWNTMKEKIVMTEATLDVIRRVFLRVEGIYSSSEGLVKKLFVRLLNLCGVLDEKAFGVLVSILRGLGDHNPLISEGPESSWKVLRGILKECLDVCNGNQDLLGPMARTHWSQNLTKIH</sequence>
<dbReference type="EMBL" id="KL142368">
    <property type="protein sequence ID" value="KDR84099.1"/>
    <property type="molecule type" value="Genomic_DNA"/>
</dbReference>
<reference evidence="2" key="1">
    <citation type="journal article" date="2014" name="Proc. Natl. Acad. Sci. U.S.A.">
        <title>Extensive sampling of basidiomycete genomes demonstrates inadequacy of the white-rot/brown-rot paradigm for wood decay fungi.</title>
        <authorList>
            <person name="Riley R."/>
            <person name="Salamov A.A."/>
            <person name="Brown D.W."/>
            <person name="Nagy L.G."/>
            <person name="Floudas D."/>
            <person name="Held B.W."/>
            <person name="Levasseur A."/>
            <person name="Lombard V."/>
            <person name="Morin E."/>
            <person name="Otillar R."/>
            <person name="Lindquist E.A."/>
            <person name="Sun H."/>
            <person name="LaButti K.M."/>
            <person name="Schmutz J."/>
            <person name="Jabbour D."/>
            <person name="Luo H."/>
            <person name="Baker S.E."/>
            <person name="Pisabarro A.G."/>
            <person name="Walton J.D."/>
            <person name="Blanchette R.A."/>
            <person name="Henrissat B."/>
            <person name="Martin F."/>
            <person name="Cullen D."/>
            <person name="Hibbett D.S."/>
            <person name="Grigoriev I.V."/>
        </authorList>
    </citation>
    <scope>NUCLEOTIDE SEQUENCE [LARGE SCALE GENOMIC DNA]</scope>
    <source>
        <strain evidence="2">CBS 339.88</strain>
    </source>
</reference>
<evidence type="ECO:0000313" key="2">
    <source>
        <dbReference type="Proteomes" id="UP000027222"/>
    </source>
</evidence>
<dbReference type="STRING" id="685588.A0A067TVY6"/>
<keyword evidence="2" id="KW-1185">Reference proteome</keyword>
<dbReference type="Proteomes" id="UP000027222">
    <property type="component" value="Unassembled WGS sequence"/>
</dbReference>
<protein>
    <submittedName>
        <fullName evidence="1">Uncharacterized protein</fullName>
    </submittedName>
</protein>
<accession>A0A067TVY6</accession>
<dbReference type="AlphaFoldDB" id="A0A067TVY6"/>